<keyword evidence="4" id="KW-0732">Signal</keyword>
<comment type="caution">
    <text evidence="9">Lacks conserved residue(s) required for the propagation of feature annotation.</text>
</comment>
<dbReference type="InterPro" id="IPR046791">
    <property type="entry name" value="Polycystin_dom"/>
</dbReference>
<dbReference type="PRINTS" id="PR01433">
    <property type="entry name" value="POLYCYSTIN2"/>
</dbReference>
<dbReference type="EMBL" id="CAJNOJ010000558">
    <property type="protein sequence ID" value="CAF1484166.1"/>
    <property type="molecule type" value="Genomic_DNA"/>
</dbReference>
<organism evidence="12 13">
    <name type="scientific">Adineta ricciae</name>
    <name type="common">Rotifer</name>
    <dbReference type="NCBI Taxonomy" id="249248"/>
    <lineage>
        <taxon>Eukaryota</taxon>
        <taxon>Metazoa</taxon>
        <taxon>Spiralia</taxon>
        <taxon>Gnathifera</taxon>
        <taxon>Rotifera</taxon>
        <taxon>Eurotatoria</taxon>
        <taxon>Bdelloidea</taxon>
        <taxon>Adinetida</taxon>
        <taxon>Adinetidae</taxon>
        <taxon>Adineta</taxon>
    </lineage>
</organism>
<dbReference type="SMART" id="SM00308">
    <property type="entry name" value="LH2"/>
    <property type="match status" value="1"/>
</dbReference>
<dbReference type="InterPro" id="IPR051223">
    <property type="entry name" value="Polycystin"/>
</dbReference>
<dbReference type="AlphaFoldDB" id="A0A815RXY6"/>
<keyword evidence="3 10" id="KW-0812">Transmembrane</keyword>
<dbReference type="GO" id="GO:0005262">
    <property type="term" value="F:calcium channel activity"/>
    <property type="evidence" value="ECO:0007669"/>
    <property type="project" value="TreeGrafter"/>
</dbReference>
<feature type="disulfide bond" evidence="8">
    <location>
        <begin position="515"/>
        <end position="524"/>
    </location>
</feature>
<dbReference type="FunFam" id="2.60.60.20:FF:000022">
    <property type="entry name" value="Uncharacterized protein"/>
    <property type="match status" value="1"/>
</dbReference>
<gene>
    <name evidence="12" type="ORF">EDS130_LOCUS41619</name>
</gene>
<feature type="transmembrane region" description="Helical" evidence="10">
    <location>
        <begin position="699"/>
        <end position="717"/>
    </location>
</feature>
<evidence type="ECO:0000256" key="10">
    <source>
        <dbReference type="SAM" id="Phobius"/>
    </source>
</evidence>
<dbReference type="Gene3D" id="2.60.60.20">
    <property type="entry name" value="PLAT/LH2 domain"/>
    <property type="match status" value="1"/>
</dbReference>
<feature type="transmembrane region" description="Helical" evidence="10">
    <location>
        <begin position="749"/>
        <end position="769"/>
    </location>
</feature>
<evidence type="ECO:0000256" key="4">
    <source>
        <dbReference type="ARBA" id="ARBA00022729"/>
    </source>
</evidence>
<feature type="transmembrane region" description="Helical" evidence="10">
    <location>
        <begin position="409"/>
        <end position="430"/>
    </location>
</feature>
<dbReference type="GO" id="GO:0050982">
    <property type="term" value="P:detection of mechanical stimulus"/>
    <property type="evidence" value="ECO:0007669"/>
    <property type="project" value="TreeGrafter"/>
</dbReference>
<feature type="transmembrane region" description="Helical" evidence="10">
    <location>
        <begin position="655"/>
        <end position="679"/>
    </location>
</feature>
<evidence type="ECO:0000256" key="9">
    <source>
        <dbReference type="PROSITE-ProRule" id="PRU00152"/>
    </source>
</evidence>
<dbReference type="PANTHER" id="PTHR10877">
    <property type="entry name" value="POLYCYSTIN FAMILY MEMBER"/>
    <property type="match status" value="1"/>
</dbReference>
<name>A0A815RXY6_ADIRI</name>
<dbReference type="InterPro" id="IPR013122">
    <property type="entry name" value="PKD1_2_channel"/>
</dbReference>
<dbReference type="InterPro" id="IPR036392">
    <property type="entry name" value="PLAT/LH2_dom_sf"/>
</dbReference>
<feature type="transmembrane region" description="Helical" evidence="10">
    <location>
        <begin position="789"/>
        <end position="811"/>
    </location>
</feature>
<dbReference type="Gene3D" id="1.10.287.70">
    <property type="match status" value="1"/>
</dbReference>
<dbReference type="Pfam" id="PF20519">
    <property type="entry name" value="Polycystin_dom"/>
    <property type="match status" value="1"/>
</dbReference>
<accession>A0A815RXY6</accession>
<comment type="subcellular location">
    <subcellularLocation>
        <location evidence="1">Membrane</location>
        <topology evidence="1">Multi-pass membrane protein</topology>
    </subcellularLocation>
</comment>
<dbReference type="PROSITE" id="PS50095">
    <property type="entry name" value="PLAT"/>
    <property type="match status" value="1"/>
</dbReference>
<proteinExistence type="inferred from homology"/>
<evidence type="ECO:0000256" key="1">
    <source>
        <dbReference type="ARBA" id="ARBA00004141"/>
    </source>
</evidence>
<feature type="domain" description="PLAT" evidence="11">
    <location>
        <begin position="247"/>
        <end position="366"/>
    </location>
</feature>
<evidence type="ECO:0000313" key="13">
    <source>
        <dbReference type="Proteomes" id="UP000663852"/>
    </source>
</evidence>
<keyword evidence="7" id="KW-0325">Glycoprotein</keyword>
<dbReference type="Pfam" id="PF01477">
    <property type="entry name" value="PLAT"/>
    <property type="match status" value="1"/>
</dbReference>
<evidence type="ECO:0000313" key="12">
    <source>
        <dbReference type="EMBL" id="CAF1484166.1"/>
    </source>
</evidence>
<dbReference type="GO" id="GO:0016020">
    <property type="term" value="C:membrane"/>
    <property type="evidence" value="ECO:0007669"/>
    <property type="project" value="UniProtKB-SubCell"/>
</dbReference>
<dbReference type="Proteomes" id="UP000663852">
    <property type="component" value="Unassembled WGS sequence"/>
</dbReference>
<dbReference type="PANTHER" id="PTHR10877:SF150">
    <property type="entry name" value="REJ DOMAIN-CONTAINING PROTEIN"/>
    <property type="match status" value="1"/>
</dbReference>
<dbReference type="InterPro" id="IPR001024">
    <property type="entry name" value="PLAT/LH2_dom"/>
</dbReference>
<evidence type="ECO:0000256" key="6">
    <source>
        <dbReference type="ARBA" id="ARBA00023136"/>
    </source>
</evidence>
<dbReference type="SMART" id="SM00303">
    <property type="entry name" value="GPS"/>
    <property type="match status" value="1"/>
</dbReference>
<dbReference type="GO" id="GO:0005509">
    <property type="term" value="F:calcium ion binding"/>
    <property type="evidence" value="ECO:0007669"/>
    <property type="project" value="InterPro"/>
</dbReference>
<evidence type="ECO:0000256" key="3">
    <source>
        <dbReference type="ARBA" id="ARBA00022692"/>
    </source>
</evidence>
<sequence>MNLQNVTSISNLLFSFSYVNITNSIPISIHFEIQSLNSSLSYLFIYKFDQKPQLNSSINEIDGWNLFCSNKHLTNENLYKYFLDNDQTLNHQSLIYGIRELNLTEYQNYCLNNSSLNQIPIRDETSNFTSNYFIRIYTSGCYYLDENYQWKSDGLKVGSLTNHYETECYSTHLTTFAGGFIVLPNPINWNYVFANADFSKNQTIYITMICTITIFIILLFYSRFQDKKDLEKLGVTPLIDNQKSDGYFYQIIVFTGQRKDAGTESKVHFVLSGDKDQTNIRTFSDSNRKIFERGGIDAFVMSVPKSLGLLNYIRIWHDNSGQGSSASWFLKYLIIQDLQTLEKFHFISQKWFAVEKDDGKIERILPVADEIEKDNFSYILSKKTYHNISDGHLWFSIFSRPPSNQFSRVQRCTCCFVLFFSAMLLNIMYYDLSNQAKTSENLLLQLGPLKITPQQISTIDQYWNWLRMNFIGNLRAQQWYNGDIPQYLNGFLNDKSNRLIGWAIMRQLRVKSKLCNDQTIIENCQSDYNFFNEEKRRFQPGWTNNETIEDLSSSIIKAFQYVRSDELNNSISIGQFGTYNGGGYVYEFRGRLKDLQSNISKLYQLGWIDEKTRAIFIQITLFNPNVPLLTSITLLTEFSSTGGVFPSFHFEPIHFYTFTSIFQLICSIFYILFIIYFTICEIRCLFELRLKYFQQFWSIIQLGMITCSFGSFVIYILRYRETKRISELFELTNGYFYLNLQNLIYENDLLTYFLAYSCFFSLIKFVKFFHNDQRVSLFTQTLHFCKKELISFSSMFSIAYFSFVILFYLLFVSKMSQCSNLISTAQMLFEMTLMKFDANELIDADANLGPICFALFILLIVFVCLSMFISIINDSFRRAKQNQNENTISWFSIFRRFLIWTGLKKLTRNEIEEEKEAKMRSQYFHLIEDFPEKIDQILIAINNIYVEQMEELKRLDRIGI</sequence>
<protein>
    <recommendedName>
        <fullName evidence="11">PLAT domain-containing protein</fullName>
    </recommendedName>
</protein>
<keyword evidence="5 10" id="KW-1133">Transmembrane helix</keyword>
<dbReference type="Pfam" id="PF08016">
    <property type="entry name" value="PKD_channel"/>
    <property type="match status" value="1"/>
</dbReference>
<feature type="transmembrane region" description="Helical" evidence="10">
    <location>
        <begin position="848"/>
        <end position="872"/>
    </location>
</feature>
<evidence type="ECO:0000256" key="8">
    <source>
        <dbReference type="PIRSR" id="PIRSR603915-2"/>
    </source>
</evidence>
<evidence type="ECO:0000256" key="5">
    <source>
        <dbReference type="ARBA" id="ARBA00022989"/>
    </source>
</evidence>
<evidence type="ECO:0000259" key="11">
    <source>
        <dbReference type="PROSITE" id="PS50095"/>
    </source>
</evidence>
<comment type="similarity">
    <text evidence="2">Belongs to the polycystin family.</text>
</comment>
<dbReference type="InterPro" id="IPR003915">
    <property type="entry name" value="PKD_2"/>
</dbReference>
<reference evidence="12" key="1">
    <citation type="submission" date="2021-02" db="EMBL/GenBank/DDBJ databases">
        <authorList>
            <person name="Nowell W R."/>
        </authorList>
    </citation>
    <scope>NUCLEOTIDE SEQUENCE</scope>
</reference>
<keyword evidence="6 10" id="KW-0472">Membrane</keyword>
<evidence type="ECO:0000256" key="7">
    <source>
        <dbReference type="ARBA" id="ARBA00023180"/>
    </source>
</evidence>
<evidence type="ECO:0000256" key="2">
    <source>
        <dbReference type="ARBA" id="ARBA00007200"/>
    </source>
</evidence>
<dbReference type="InterPro" id="IPR000203">
    <property type="entry name" value="GPS"/>
</dbReference>
<dbReference type="SUPFAM" id="SSF49723">
    <property type="entry name" value="Lipase/lipooxygenase domain (PLAT/LH2 domain)"/>
    <property type="match status" value="1"/>
</dbReference>
<feature type="transmembrane region" description="Helical" evidence="10">
    <location>
        <begin position="204"/>
        <end position="222"/>
    </location>
</feature>
<comment type="caution">
    <text evidence="12">The sequence shown here is derived from an EMBL/GenBank/DDBJ whole genome shotgun (WGS) entry which is preliminary data.</text>
</comment>
<dbReference type="OrthoDB" id="444119at2759"/>